<organism evidence="1">
    <name type="scientific">Cucumis melo</name>
    <name type="common">Muskmelon</name>
    <dbReference type="NCBI Taxonomy" id="3656"/>
    <lineage>
        <taxon>Eukaryota</taxon>
        <taxon>Viridiplantae</taxon>
        <taxon>Streptophyta</taxon>
        <taxon>Embryophyta</taxon>
        <taxon>Tracheophyta</taxon>
        <taxon>Spermatophyta</taxon>
        <taxon>Magnoliopsida</taxon>
        <taxon>eudicotyledons</taxon>
        <taxon>Gunneridae</taxon>
        <taxon>Pentapetalae</taxon>
        <taxon>rosids</taxon>
        <taxon>fabids</taxon>
        <taxon>Cucurbitales</taxon>
        <taxon>Cucurbitaceae</taxon>
        <taxon>Benincaseae</taxon>
        <taxon>Cucumis</taxon>
    </lineage>
</organism>
<proteinExistence type="predicted"/>
<dbReference type="EnsemblPlants" id="MELO3C031400.2.1">
    <property type="protein sequence ID" value="MELO3C031400.2.1"/>
    <property type="gene ID" value="MELO3C031400.2"/>
</dbReference>
<dbReference type="Gramene" id="MELO3C031400.2.1">
    <property type="protein sequence ID" value="MELO3C031400.2.1"/>
    <property type="gene ID" value="MELO3C031400.2"/>
</dbReference>
<protein>
    <submittedName>
        <fullName evidence="1">Uncharacterized protein</fullName>
    </submittedName>
</protein>
<sequence>MWRCLTKVAYLVFKKSSSFRRTSPFVGSYSSVISSHLRRPTPNRCCDFRRDYMQLFKSR</sequence>
<dbReference type="AlphaFoldDB" id="A0A9I9EBB0"/>
<accession>A0A9I9EBB0</accession>
<name>A0A9I9EBB0_CUCME</name>
<evidence type="ECO:0000313" key="1">
    <source>
        <dbReference type="EnsemblPlants" id="MELO3C031400.2.1"/>
    </source>
</evidence>
<reference evidence="1" key="1">
    <citation type="submission" date="2023-03" db="UniProtKB">
        <authorList>
            <consortium name="EnsemblPlants"/>
        </authorList>
    </citation>
    <scope>IDENTIFICATION</scope>
</reference>